<name>A0AA40FN84_9HYME</name>
<gene>
    <name evidence="1" type="ORF">K0M31_009511</name>
</gene>
<proteinExistence type="predicted"/>
<protein>
    <submittedName>
        <fullName evidence="1">Uncharacterized protein</fullName>
    </submittedName>
</protein>
<dbReference type="AlphaFoldDB" id="A0AA40FN84"/>
<evidence type="ECO:0000313" key="1">
    <source>
        <dbReference type="EMBL" id="KAK1122288.1"/>
    </source>
</evidence>
<comment type="caution">
    <text evidence="1">The sequence shown here is derived from an EMBL/GenBank/DDBJ whole genome shotgun (WGS) entry which is preliminary data.</text>
</comment>
<dbReference type="EMBL" id="JAHYIQ010000023">
    <property type="protein sequence ID" value="KAK1122288.1"/>
    <property type="molecule type" value="Genomic_DNA"/>
</dbReference>
<evidence type="ECO:0000313" key="2">
    <source>
        <dbReference type="Proteomes" id="UP001177670"/>
    </source>
</evidence>
<dbReference type="Proteomes" id="UP001177670">
    <property type="component" value="Unassembled WGS sequence"/>
</dbReference>
<sequence length="184" mass="19760">MLGTRGLTRLQGNLEILIFHGISTTASSQRSRLLGNCRCATRNTHFGKDILRQKFVSPVNCATATVCVLPTCFRGFPANYVTRRYKTRREQFTHSLASARNCTATRNGKARPIEGAPSGVVALTGLFLGNVTTSPLSPVQDHVATIPGILLSGVCCAISDASYAVQRLSTGIIITENQGPTPLR</sequence>
<organism evidence="1 2">
    <name type="scientific">Melipona bicolor</name>
    <dbReference type="NCBI Taxonomy" id="60889"/>
    <lineage>
        <taxon>Eukaryota</taxon>
        <taxon>Metazoa</taxon>
        <taxon>Ecdysozoa</taxon>
        <taxon>Arthropoda</taxon>
        <taxon>Hexapoda</taxon>
        <taxon>Insecta</taxon>
        <taxon>Pterygota</taxon>
        <taxon>Neoptera</taxon>
        <taxon>Endopterygota</taxon>
        <taxon>Hymenoptera</taxon>
        <taxon>Apocrita</taxon>
        <taxon>Aculeata</taxon>
        <taxon>Apoidea</taxon>
        <taxon>Anthophila</taxon>
        <taxon>Apidae</taxon>
        <taxon>Melipona</taxon>
    </lineage>
</organism>
<reference evidence="1" key="1">
    <citation type="submission" date="2021-10" db="EMBL/GenBank/DDBJ databases">
        <title>Melipona bicolor Genome sequencing and assembly.</title>
        <authorList>
            <person name="Araujo N.S."/>
            <person name="Arias M.C."/>
        </authorList>
    </citation>
    <scope>NUCLEOTIDE SEQUENCE</scope>
    <source>
        <strain evidence="1">USP_2M_L1-L4_2017</strain>
        <tissue evidence="1">Whole body</tissue>
    </source>
</reference>
<keyword evidence="2" id="KW-1185">Reference proteome</keyword>
<accession>A0AA40FN84</accession>